<comment type="caution">
    <text evidence="1">The sequence shown here is derived from an EMBL/GenBank/DDBJ whole genome shotgun (WGS) entry which is preliminary data.</text>
</comment>
<accession>A0A9P4U141</accession>
<dbReference type="EMBL" id="MU007025">
    <property type="protein sequence ID" value="KAF2432608.1"/>
    <property type="molecule type" value="Genomic_DNA"/>
</dbReference>
<protein>
    <submittedName>
        <fullName evidence="1">Uncharacterized protein</fullName>
    </submittedName>
</protein>
<proteinExistence type="predicted"/>
<gene>
    <name evidence="1" type="ORF">EJ08DRAFT_124131</name>
</gene>
<evidence type="ECO:0000313" key="1">
    <source>
        <dbReference type="EMBL" id="KAF2432608.1"/>
    </source>
</evidence>
<keyword evidence="2" id="KW-1185">Reference proteome</keyword>
<dbReference type="Proteomes" id="UP000800235">
    <property type="component" value="Unassembled WGS sequence"/>
</dbReference>
<dbReference type="AlphaFoldDB" id="A0A9P4U141"/>
<name>A0A9P4U141_9PEZI</name>
<reference evidence="1" key="1">
    <citation type="journal article" date="2020" name="Stud. Mycol.">
        <title>101 Dothideomycetes genomes: a test case for predicting lifestyles and emergence of pathogens.</title>
        <authorList>
            <person name="Haridas S."/>
            <person name="Albert R."/>
            <person name="Binder M."/>
            <person name="Bloem J."/>
            <person name="Labutti K."/>
            <person name="Salamov A."/>
            <person name="Andreopoulos B."/>
            <person name="Baker S."/>
            <person name="Barry K."/>
            <person name="Bills G."/>
            <person name="Bluhm B."/>
            <person name="Cannon C."/>
            <person name="Castanera R."/>
            <person name="Culley D."/>
            <person name="Daum C."/>
            <person name="Ezra D."/>
            <person name="Gonzalez J."/>
            <person name="Henrissat B."/>
            <person name="Kuo A."/>
            <person name="Liang C."/>
            <person name="Lipzen A."/>
            <person name="Lutzoni F."/>
            <person name="Magnuson J."/>
            <person name="Mondo S."/>
            <person name="Nolan M."/>
            <person name="Ohm R."/>
            <person name="Pangilinan J."/>
            <person name="Park H.-J."/>
            <person name="Ramirez L."/>
            <person name="Alfaro M."/>
            <person name="Sun H."/>
            <person name="Tritt A."/>
            <person name="Yoshinaga Y."/>
            <person name="Zwiers L.-H."/>
            <person name="Turgeon B."/>
            <person name="Goodwin S."/>
            <person name="Spatafora J."/>
            <person name="Crous P."/>
            <person name="Grigoriev I."/>
        </authorList>
    </citation>
    <scope>NUCLEOTIDE SEQUENCE</scope>
    <source>
        <strain evidence="1">CBS 130266</strain>
    </source>
</reference>
<organism evidence="1 2">
    <name type="scientific">Tothia fuscella</name>
    <dbReference type="NCBI Taxonomy" id="1048955"/>
    <lineage>
        <taxon>Eukaryota</taxon>
        <taxon>Fungi</taxon>
        <taxon>Dikarya</taxon>
        <taxon>Ascomycota</taxon>
        <taxon>Pezizomycotina</taxon>
        <taxon>Dothideomycetes</taxon>
        <taxon>Pleosporomycetidae</taxon>
        <taxon>Venturiales</taxon>
        <taxon>Cylindrosympodiaceae</taxon>
        <taxon>Tothia</taxon>
    </lineage>
</organism>
<evidence type="ECO:0000313" key="2">
    <source>
        <dbReference type="Proteomes" id="UP000800235"/>
    </source>
</evidence>
<sequence>MRPKAVKPRFVHSSTISDSITTPLSDCTSRWKSVNNRKRRIKLPAGQVCCYSNASEKDPASTELERSQGAESWMANNKIGAVLWLGYCGATNSISMKKSPSVLVSSFSLNCALPYRGFHVLSLESGSLIPFLRRFLTRHQRNADHSEINMDHTKRDNIRIRIADLAALPLPLAPGCC</sequence>